<protein>
    <recommendedName>
        <fullName evidence="5">Mur ligase central domain-containing protein</fullName>
    </recommendedName>
</protein>
<evidence type="ECO:0000313" key="6">
    <source>
        <dbReference type="EMBL" id="GAI08215.1"/>
    </source>
</evidence>
<keyword evidence="4" id="KW-0812">Transmembrane</keyword>
<feature type="transmembrane region" description="Helical" evidence="4">
    <location>
        <begin position="55"/>
        <end position="77"/>
    </location>
</feature>
<dbReference type="GO" id="GO:0016881">
    <property type="term" value="F:acid-amino acid ligase activity"/>
    <property type="evidence" value="ECO:0007669"/>
    <property type="project" value="InterPro"/>
</dbReference>
<evidence type="ECO:0000256" key="1">
    <source>
        <dbReference type="ARBA" id="ARBA00022598"/>
    </source>
</evidence>
<dbReference type="PANTHER" id="PTHR43024">
    <property type="entry name" value="UDP-N-ACETYLMURAMOYL-TRIPEPTIDE--D-ALANYL-D-ALANINE LIGASE"/>
    <property type="match status" value="1"/>
</dbReference>
<dbReference type="AlphaFoldDB" id="X1M0K9"/>
<feature type="domain" description="Mur ligase central" evidence="5">
    <location>
        <begin position="132"/>
        <end position="185"/>
    </location>
</feature>
<keyword evidence="4" id="KW-0472">Membrane</keyword>
<evidence type="ECO:0000256" key="2">
    <source>
        <dbReference type="ARBA" id="ARBA00022741"/>
    </source>
</evidence>
<dbReference type="SUPFAM" id="SSF53623">
    <property type="entry name" value="MurD-like peptide ligases, catalytic domain"/>
    <property type="match status" value="1"/>
</dbReference>
<name>X1M0K9_9ZZZZ</name>
<keyword evidence="1" id="KW-0436">Ligase</keyword>
<keyword evidence="4" id="KW-1133">Transmembrane helix</keyword>
<evidence type="ECO:0000259" key="5">
    <source>
        <dbReference type="Pfam" id="PF08245"/>
    </source>
</evidence>
<dbReference type="InterPro" id="IPR051046">
    <property type="entry name" value="MurCDEF_CellWall_CoF430Synth"/>
</dbReference>
<dbReference type="GO" id="GO:0005524">
    <property type="term" value="F:ATP binding"/>
    <property type="evidence" value="ECO:0007669"/>
    <property type="project" value="UniProtKB-KW"/>
</dbReference>
<feature type="transmembrane region" description="Helical" evidence="4">
    <location>
        <begin position="89"/>
        <end position="109"/>
    </location>
</feature>
<sequence length="185" mass="21105">MGYISVGFGFFDMIHDFILIFSVVMLSVVYFFEGIRAVSNYISGKFLKPVFTRKIQFLIFIILAFTIAFLLLMILSFKRPLVVLLAFDILTPLIVSAIIFIFQPLAVLGRNQIIRKAKRKRAEFKDLLVIGITGSYGKTSTKEFLATILAEKFNILKTKEHQNTEIGVSQCILNDLQPEHEIFIC</sequence>
<feature type="transmembrane region" description="Helical" evidence="4">
    <location>
        <begin position="17"/>
        <end position="35"/>
    </location>
</feature>
<dbReference type="InterPro" id="IPR013221">
    <property type="entry name" value="Mur_ligase_cen"/>
</dbReference>
<organism evidence="6">
    <name type="scientific">marine sediment metagenome</name>
    <dbReference type="NCBI Taxonomy" id="412755"/>
    <lineage>
        <taxon>unclassified sequences</taxon>
        <taxon>metagenomes</taxon>
        <taxon>ecological metagenomes</taxon>
    </lineage>
</organism>
<dbReference type="PANTHER" id="PTHR43024:SF1">
    <property type="entry name" value="UDP-N-ACETYLMURAMOYL-TRIPEPTIDE--D-ALANYL-D-ALANINE LIGASE"/>
    <property type="match status" value="1"/>
</dbReference>
<evidence type="ECO:0000256" key="4">
    <source>
        <dbReference type="SAM" id="Phobius"/>
    </source>
</evidence>
<comment type="caution">
    <text evidence="6">The sequence shown here is derived from an EMBL/GenBank/DDBJ whole genome shotgun (WGS) entry which is preliminary data.</text>
</comment>
<reference evidence="6" key="1">
    <citation type="journal article" date="2014" name="Front. Microbiol.">
        <title>High frequency of phylogenetically diverse reductive dehalogenase-homologous genes in deep subseafloor sedimentary metagenomes.</title>
        <authorList>
            <person name="Kawai M."/>
            <person name="Futagami T."/>
            <person name="Toyoda A."/>
            <person name="Takaki Y."/>
            <person name="Nishi S."/>
            <person name="Hori S."/>
            <person name="Arai W."/>
            <person name="Tsubouchi T."/>
            <person name="Morono Y."/>
            <person name="Uchiyama I."/>
            <person name="Ito T."/>
            <person name="Fujiyama A."/>
            <person name="Inagaki F."/>
            <person name="Takami H."/>
        </authorList>
    </citation>
    <scope>NUCLEOTIDE SEQUENCE</scope>
    <source>
        <strain evidence="6">Expedition CK06-06</strain>
    </source>
</reference>
<gene>
    <name evidence="6" type="ORF">S06H3_21725</name>
</gene>
<dbReference type="Gene3D" id="3.40.1190.10">
    <property type="entry name" value="Mur-like, catalytic domain"/>
    <property type="match status" value="1"/>
</dbReference>
<dbReference type="InterPro" id="IPR036565">
    <property type="entry name" value="Mur-like_cat_sf"/>
</dbReference>
<dbReference type="Pfam" id="PF08245">
    <property type="entry name" value="Mur_ligase_M"/>
    <property type="match status" value="1"/>
</dbReference>
<evidence type="ECO:0000256" key="3">
    <source>
        <dbReference type="ARBA" id="ARBA00022840"/>
    </source>
</evidence>
<proteinExistence type="predicted"/>
<accession>X1M0K9</accession>
<keyword evidence="2" id="KW-0547">Nucleotide-binding</keyword>
<keyword evidence="3" id="KW-0067">ATP-binding</keyword>
<dbReference type="EMBL" id="BARV01011457">
    <property type="protein sequence ID" value="GAI08215.1"/>
    <property type="molecule type" value="Genomic_DNA"/>
</dbReference>
<feature type="non-terminal residue" evidence="6">
    <location>
        <position position="185"/>
    </location>
</feature>